<proteinExistence type="predicted"/>
<dbReference type="AlphaFoldDB" id="A0AA38H5H1"/>
<gene>
    <name evidence="1" type="ORF">MKK02DRAFT_28150</name>
</gene>
<protein>
    <submittedName>
        <fullName evidence="1">Uncharacterized protein</fullName>
    </submittedName>
</protein>
<name>A0AA38H5H1_9TREE</name>
<reference evidence="1" key="1">
    <citation type="journal article" date="2022" name="G3 (Bethesda)">
        <title>High quality genome of the basidiomycete yeast Dioszegia hungarica PDD-24b-2 isolated from cloud water.</title>
        <authorList>
            <person name="Jarrige D."/>
            <person name="Haridas S."/>
            <person name="Bleykasten-Grosshans C."/>
            <person name="Joly M."/>
            <person name="Nadalig T."/>
            <person name="Sancelme M."/>
            <person name="Vuilleumier S."/>
            <person name="Grigoriev I.V."/>
            <person name="Amato P."/>
            <person name="Bringel F."/>
        </authorList>
    </citation>
    <scope>NUCLEOTIDE SEQUENCE</scope>
    <source>
        <strain evidence="1">PDD-24b-2</strain>
    </source>
</reference>
<dbReference type="RefSeq" id="XP_052944177.1">
    <property type="nucleotide sequence ID" value="XM_053087497.1"/>
</dbReference>
<organism evidence="1 2">
    <name type="scientific">Dioszegia hungarica</name>
    <dbReference type="NCBI Taxonomy" id="4972"/>
    <lineage>
        <taxon>Eukaryota</taxon>
        <taxon>Fungi</taxon>
        <taxon>Dikarya</taxon>
        <taxon>Basidiomycota</taxon>
        <taxon>Agaricomycotina</taxon>
        <taxon>Tremellomycetes</taxon>
        <taxon>Tremellales</taxon>
        <taxon>Bulleribasidiaceae</taxon>
        <taxon>Dioszegia</taxon>
    </lineage>
</organism>
<dbReference type="Proteomes" id="UP001164286">
    <property type="component" value="Unassembled WGS sequence"/>
</dbReference>
<evidence type="ECO:0000313" key="1">
    <source>
        <dbReference type="EMBL" id="KAI9634400.1"/>
    </source>
</evidence>
<keyword evidence="2" id="KW-1185">Reference proteome</keyword>
<accession>A0AA38H5H1</accession>
<sequence>MLTALTLADSVGSRAARRWVQMQPRKHDIDQYRKLSAASIPPIPAKERMRIVINHVIEAGSPTRSSPLVREQAGTPLESQAQKPMYDNIRNWYKKYSSEDDAADAMANRVNIFVEAVEQGLKKSDMYETRYDAFSELVRASTMCIMCPNETLREMVAENVEVLKEAMTEVRELIDEKGEGEKFRASGIVDRIRGLPQSPYGRICIDPSMFDDLLKAITGMEQ</sequence>
<dbReference type="GeneID" id="77726702"/>
<comment type="caution">
    <text evidence="1">The sequence shown here is derived from an EMBL/GenBank/DDBJ whole genome shotgun (WGS) entry which is preliminary data.</text>
</comment>
<evidence type="ECO:0000313" key="2">
    <source>
        <dbReference type="Proteomes" id="UP001164286"/>
    </source>
</evidence>
<dbReference type="EMBL" id="JAKWFO010000007">
    <property type="protein sequence ID" value="KAI9634400.1"/>
    <property type="molecule type" value="Genomic_DNA"/>
</dbReference>